<sequence>MSNMDLWNSVCKTDPAMTKPVSQKGGFTAIDAQYQLRTATELWGPYGGKWGVKDCVYGKVVAFTRDADEESMEVWLEAIFYCPVSEFQISTDIAWRKGGDSRKKLLTDLTTKALSKLGFNADVFEGKFDDNKYVEEMRKEFSKKKPFVDETPDRITPIEPKSDIPDDILKVVMENVKIGASRLGKEIYQIWHGRIRGNYFEGKSVDVMSKEELARFAEMQDERFKVEKE</sequence>
<evidence type="ECO:0000313" key="1">
    <source>
        <dbReference type="EMBL" id="KKN78977.1"/>
    </source>
</evidence>
<organism evidence="1">
    <name type="scientific">marine sediment metagenome</name>
    <dbReference type="NCBI Taxonomy" id="412755"/>
    <lineage>
        <taxon>unclassified sequences</taxon>
        <taxon>metagenomes</taxon>
        <taxon>ecological metagenomes</taxon>
    </lineage>
</organism>
<dbReference type="EMBL" id="LAZR01000254">
    <property type="protein sequence ID" value="KKN78977.1"/>
    <property type="molecule type" value="Genomic_DNA"/>
</dbReference>
<proteinExistence type="predicted"/>
<dbReference type="AlphaFoldDB" id="A0A0F9TVJ0"/>
<accession>A0A0F9TVJ0</accession>
<name>A0A0F9TVJ0_9ZZZZ</name>
<gene>
    <name evidence="1" type="ORF">LCGC14_0344530</name>
</gene>
<protein>
    <submittedName>
        <fullName evidence="1">Uncharacterized protein</fullName>
    </submittedName>
</protein>
<reference evidence="1" key="1">
    <citation type="journal article" date="2015" name="Nature">
        <title>Complex archaea that bridge the gap between prokaryotes and eukaryotes.</title>
        <authorList>
            <person name="Spang A."/>
            <person name="Saw J.H."/>
            <person name="Jorgensen S.L."/>
            <person name="Zaremba-Niedzwiedzka K."/>
            <person name="Martijn J."/>
            <person name="Lind A.E."/>
            <person name="van Eijk R."/>
            <person name="Schleper C."/>
            <person name="Guy L."/>
            <person name="Ettema T.J."/>
        </authorList>
    </citation>
    <scope>NUCLEOTIDE SEQUENCE</scope>
</reference>
<comment type="caution">
    <text evidence="1">The sequence shown here is derived from an EMBL/GenBank/DDBJ whole genome shotgun (WGS) entry which is preliminary data.</text>
</comment>